<evidence type="ECO:0000256" key="1">
    <source>
        <dbReference type="SAM" id="Phobius"/>
    </source>
</evidence>
<name>A0A1G7TXZ1_9LACT</name>
<gene>
    <name evidence="2" type="ORF">SAMN05421791_10768</name>
</gene>
<keyword evidence="1" id="KW-0472">Membrane</keyword>
<dbReference type="RefSeq" id="WP_090290153.1">
    <property type="nucleotide sequence ID" value="NZ_FNCK01000007.1"/>
</dbReference>
<dbReference type="STRING" id="120956.SAMN05421791_10768"/>
<sequence>MNYYKQMIKYFSIIGIGLILLVGSLYGLNAPIVGKLTPIEGKEKLTDLPEEYVQLSSQNSFFSLPQEMTQNKSGDYQLSRSNLSFKTLDFEGNKELKALAKEVPTFFKGIDSLKQIYQGDNYYFWIESDFFSDEGKPIKVHFLDFTNKKELIKDIPIIKPSINDSNRIYLQNAQGRQVDGKYYLMCLYNIESGNPNSGKFSFENTITIYQLDEVNKENQFKLINEESYNLYDEEETFAKEVWFNEPESNSRHALDAPFIQTTYNLENGKPGPFFLFDFKEQAWQEIETNYPKADSLQILTADSSKLYVLEFRENKNYLGYYSFEDQTYTGEIPIEHFESLNNIIDIQVVDYNKEGETLLALNDFDHKYYGYYNLNSGQTDSLFKIDFPKEYHKFLDLINWN</sequence>
<evidence type="ECO:0000313" key="3">
    <source>
        <dbReference type="Proteomes" id="UP000199708"/>
    </source>
</evidence>
<keyword evidence="1" id="KW-1133">Transmembrane helix</keyword>
<dbReference type="EMBL" id="FNCK01000007">
    <property type="protein sequence ID" value="SDG39599.1"/>
    <property type="molecule type" value="Genomic_DNA"/>
</dbReference>
<proteinExistence type="predicted"/>
<protein>
    <submittedName>
        <fullName evidence="2">Uncharacterized protein</fullName>
    </submittedName>
</protein>
<feature type="transmembrane region" description="Helical" evidence="1">
    <location>
        <begin position="7"/>
        <end position="28"/>
    </location>
</feature>
<dbReference type="AlphaFoldDB" id="A0A1G7TXZ1"/>
<evidence type="ECO:0000313" key="2">
    <source>
        <dbReference type="EMBL" id="SDG39599.1"/>
    </source>
</evidence>
<keyword evidence="3" id="KW-1185">Reference proteome</keyword>
<dbReference type="OrthoDB" id="1706490at2"/>
<accession>A0A1G7TXZ1</accession>
<keyword evidence="1" id="KW-0812">Transmembrane</keyword>
<reference evidence="2 3" key="1">
    <citation type="submission" date="2016-10" db="EMBL/GenBank/DDBJ databases">
        <authorList>
            <person name="de Groot N.N."/>
        </authorList>
    </citation>
    <scope>NUCLEOTIDE SEQUENCE [LARGE SCALE GENOMIC DNA]</scope>
    <source>
        <strain evidence="2 3">ATCC BAA-466</strain>
    </source>
</reference>
<organism evidence="2 3">
    <name type="scientific">Facklamia miroungae</name>
    <dbReference type="NCBI Taxonomy" id="120956"/>
    <lineage>
        <taxon>Bacteria</taxon>
        <taxon>Bacillati</taxon>
        <taxon>Bacillota</taxon>
        <taxon>Bacilli</taxon>
        <taxon>Lactobacillales</taxon>
        <taxon>Aerococcaceae</taxon>
        <taxon>Facklamia</taxon>
    </lineage>
</organism>
<dbReference type="Proteomes" id="UP000199708">
    <property type="component" value="Unassembled WGS sequence"/>
</dbReference>